<sequence length="449" mass="50415">MANYSAKSPEITPTAPKGQKRSRTEAEGDVAPPSKKTPKSEEGGKEKKKSKSGKGKEREKLLSKTVLETPTPVPKETELKDKQFDVKMKLGDGPDSSDSSGDSDDETGKKPSYATPKGQLAAGSSKGLKPDSPIEIDDEDDDEVIFIPIVEPAPETTKRDYSNKVEGRGWTIIRDCPVTIFYDSHLGPWWHTKTDRGPKGIEQQNASAKYHSENRLLKVLLHGITKLLIDNSRELVIQMVERICPDAKGKWKYHSISRTNFWAVLEFEELEHAKLFREAPIILNQKVYGGFACRPLRNAPFKTRLIKVRYTGGAPMADIIKHVSMALFTIPAFEGAIVKEGKSNSGKDPESPKSPDVHLEVAMKSKDMAKDWEIKVRQWRALSILYKGKIWTIEGPDYCTFCHGNGHVDSECWFKSREFLRRYQFNINARPGESARRDKGKARAAEKSD</sequence>
<keyword evidence="3" id="KW-1185">Reference proteome</keyword>
<comment type="caution">
    <text evidence="2">The sequence shown here is derived from an EMBL/GenBank/DDBJ whole genome shotgun (WGS) entry which is preliminary data.</text>
</comment>
<evidence type="ECO:0000313" key="2">
    <source>
        <dbReference type="EMBL" id="KAJ3474359.1"/>
    </source>
</evidence>
<accession>A0AAD5Y849</accession>
<feature type="compositionally biased region" description="Basic and acidic residues" evidence="1">
    <location>
        <begin position="75"/>
        <end position="92"/>
    </location>
</feature>
<name>A0AAD5Y849_9APHY</name>
<dbReference type="EMBL" id="JANAWD010001083">
    <property type="protein sequence ID" value="KAJ3474359.1"/>
    <property type="molecule type" value="Genomic_DNA"/>
</dbReference>
<evidence type="ECO:0000256" key="1">
    <source>
        <dbReference type="SAM" id="MobiDB-lite"/>
    </source>
</evidence>
<reference evidence="2" key="1">
    <citation type="submission" date="2022-07" db="EMBL/GenBank/DDBJ databases">
        <title>Genome Sequence of Physisporinus lineatus.</title>
        <authorList>
            <person name="Buettner E."/>
        </authorList>
    </citation>
    <scope>NUCLEOTIDE SEQUENCE</scope>
    <source>
        <strain evidence="2">VT162</strain>
    </source>
</reference>
<protein>
    <submittedName>
        <fullName evidence="2">Uncharacterized protein</fullName>
    </submittedName>
</protein>
<dbReference type="Proteomes" id="UP001212997">
    <property type="component" value="Unassembled WGS sequence"/>
</dbReference>
<feature type="region of interest" description="Disordered" evidence="1">
    <location>
        <begin position="1"/>
        <end position="141"/>
    </location>
</feature>
<dbReference type="AlphaFoldDB" id="A0AAD5Y849"/>
<organism evidence="2 3">
    <name type="scientific">Meripilus lineatus</name>
    <dbReference type="NCBI Taxonomy" id="2056292"/>
    <lineage>
        <taxon>Eukaryota</taxon>
        <taxon>Fungi</taxon>
        <taxon>Dikarya</taxon>
        <taxon>Basidiomycota</taxon>
        <taxon>Agaricomycotina</taxon>
        <taxon>Agaricomycetes</taxon>
        <taxon>Polyporales</taxon>
        <taxon>Meripilaceae</taxon>
        <taxon>Meripilus</taxon>
    </lineage>
</organism>
<evidence type="ECO:0000313" key="3">
    <source>
        <dbReference type="Proteomes" id="UP001212997"/>
    </source>
</evidence>
<gene>
    <name evidence="2" type="ORF">NLI96_g12501</name>
</gene>
<proteinExistence type="predicted"/>